<protein>
    <recommendedName>
        <fullName evidence="8">Protein YABBY 7</fullName>
    </recommendedName>
</protein>
<dbReference type="GO" id="GO:0045165">
    <property type="term" value="P:cell fate commitment"/>
    <property type="evidence" value="ECO:0000318"/>
    <property type="project" value="GO_Central"/>
</dbReference>
<dbReference type="GO" id="GO:0005634">
    <property type="term" value="C:nucleus"/>
    <property type="evidence" value="ECO:0000318"/>
    <property type="project" value="GO_Central"/>
</dbReference>
<dbReference type="GO" id="GO:0048481">
    <property type="term" value="P:plant ovule development"/>
    <property type="evidence" value="ECO:0000318"/>
    <property type="project" value="GO_Central"/>
</dbReference>
<name>A0A804QFH6_MAIZE</name>
<dbReference type="InterPro" id="IPR056775">
    <property type="entry name" value="YABBY_C"/>
</dbReference>
<evidence type="ECO:0000259" key="4">
    <source>
        <dbReference type="Pfam" id="PF04690"/>
    </source>
</evidence>
<comment type="subcellular location">
    <subcellularLocation>
        <location evidence="1">Nucleus</location>
    </subcellularLocation>
</comment>
<feature type="compositionally biased region" description="Basic and acidic residues" evidence="3">
    <location>
        <begin position="89"/>
        <end position="104"/>
    </location>
</feature>
<dbReference type="PANTHER" id="PTHR31675:SF8">
    <property type="entry name" value="AXIAL REGULATOR YABBY 4"/>
    <property type="match status" value="1"/>
</dbReference>
<accession>A0A804QFH6</accession>
<organism evidence="6 7">
    <name type="scientific">Zea mays</name>
    <name type="common">Maize</name>
    <dbReference type="NCBI Taxonomy" id="4577"/>
    <lineage>
        <taxon>Eukaryota</taxon>
        <taxon>Viridiplantae</taxon>
        <taxon>Streptophyta</taxon>
        <taxon>Embryophyta</taxon>
        <taxon>Tracheophyta</taxon>
        <taxon>Spermatophyta</taxon>
        <taxon>Magnoliopsida</taxon>
        <taxon>Liliopsida</taxon>
        <taxon>Poales</taxon>
        <taxon>Poaceae</taxon>
        <taxon>PACMAD clade</taxon>
        <taxon>Panicoideae</taxon>
        <taxon>Andropogonodae</taxon>
        <taxon>Andropogoneae</taxon>
        <taxon>Tripsacinae</taxon>
        <taxon>Zea</taxon>
    </lineage>
</organism>
<reference evidence="7" key="1">
    <citation type="submission" date="2015-12" db="EMBL/GenBank/DDBJ databases">
        <title>Update maize B73 reference genome by single molecule sequencing technologies.</title>
        <authorList>
            <consortium name="Maize Genome Sequencing Project"/>
            <person name="Ware D."/>
        </authorList>
    </citation>
    <scope>NUCLEOTIDE SEQUENCE [LARGE SCALE GENOMIC DNA]</scope>
    <source>
        <strain evidence="7">cv. B73</strain>
    </source>
</reference>
<feature type="region of interest" description="Disordered" evidence="3">
    <location>
        <begin position="82"/>
        <end position="113"/>
    </location>
</feature>
<dbReference type="InterPro" id="IPR056776">
    <property type="entry name" value="YABBY_N"/>
</dbReference>
<feature type="domain" description="YABBY protein C-terminal" evidence="4">
    <location>
        <begin position="114"/>
        <end position="164"/>
    </location>
</feature>
<evidence type="ECO:0000313" key="7">
    <source>
        <dbReference type="Proteomes" id="UP000007305"/>
    </source>
</evidence>
<keyword evidence="7" id="KW-1185">Reference proteome</keyword>
<dbReference type="AlphaFoldDB" id="A0A804QFH6"/>
<dbReference type="Pfam" id="PF24868">
    <property type="entry name" value="YABBY_N"/>
    <property type="match status" value="1"/>
</dbReference>
<evidence type="ECO:0000256" key="2">
    <source>
        <dbReference type="ARBA" id="ARBA00023242"/>
    </source>
</evidence>
<dbReference type="Gramene" id="Zm00001eb324980_T003">
    <property type="protein sequence ID" value="Zm00001eb324980_P003"/>
    <property type="gene ID" value="Zm00001eb324980"/>
</dbReference>
<dbReference type="Pfam" id="PF04690">
    <property type="entry name" value="YABBY"/>
    <property type="match status" value="1"/>
</dbReference>
<proteinExistence type="predicted"/>
<dbReference type="EnsemblPlants" id="Zm00001eb324980_T003">
    <property type="protein sequence ID" value="Zm00001eb324980_P003"/>
    <property type="gene ID" value="Zm00001eb324980"/>
</dbReference>
<dbReference type="PANTHER" id="PTHR31675">
    <property type="entry name" value="PROTEIN YABBY 6-RELATED"/>
    <property type="match status" value="1"/>
</dbReference>
<dbReference type="Proteomes" id="UP000007305">
    <property type="component" value="Chromosome 7"/>
</dbReference>
<feature type="domain" description="YABBY N-terminal" evidence="5">
    <location>
        <begin position="16"/>
        <end position="65"/>
    </location>
</feature>
<dbReference type="OrthoDB" id="667577at2759"/>
<reference evidence="6" key="2">
    <citation type="submission" date="2019-07" db="EMBL/GenBank/DDBJ databases">
        <authorList>
            <person name="Seetharam A."/>
            <person name="Woodhouse M."/>
            <person name="Cannon E."/>
        </authorList>
    </citation>
    <scope>NUCLEOTIDE SEQUENCE [LARGE SCALE GENOMIC DNA]</scope>
    <source>
        <strain evidence="6">cv. B73</strain>
    </source>
</reference>
<gene>
    <name evidence="6" type="primary">LOC100283120</name>
</gene>
<evidence type="ECO:0000256" key="1">
    <source>
        <dbReference type="ARBA" id="ARBA00004123"/>
    </source>
</evidence>
<reference evidence="6" key="3">
    <citation type="submission" date="2021-05" db="UniProtKB">
        <authorList>
            <consortium name="EnsemblPlants"/>
        </authorList>
    </citation>
    <scope>IDENTIFICATION</scope>
    <source>
        <strain evidence="6">cv. B73</strain>
    </source>
</reference>
<evidence type="ECO:0000256" key="3">
    <source>
        <dbReference type="SAM" id="MobiDB-lite"/>
    </source>
</evidence>
<dbReference type="InParanoid" id="A0A804QFH6"/>
<evidence type="ECO:0008006" key="8">
    <source>
        <dbReference type="Google" id="ProtNLM"/>
    </source>
</evidence>
<dbReference type="InterPro" id="IPR006780">
    <property type="entry name" value="YABBY"/>
</dbReference>
<evidence type="ECO:0000313" key="6">
    <source>
        <dbReference type="EnsemblPlants" id="Zm00001eb324980_P003"/>
    </source>
</evidence>
<keyword evidence="2" id="KW-0539">Nucleus</keyword>
<evidence type="ECO:0000259" key="5">
    <source>
        <dbReference type="Pfam" id="PF24868"/>
    </source>
</evidence>
<dbReference type="GO" id="GO:0009944">
    <property type="term" value="P:polarity specification of adaxial/abaxial axis"/>
    <property type="evidence" value="ECO:0000318"/>
    <property type="project" value="GO_Central"/>
</dbReference>
<sequence length="258" mass="27693">MSSSSSPRHPCFGAALPERLGYVQCKFCATILLVGVPIGGSLQLLKTVAVQCGSCCGILSVALPPDEAPAPASVELLPLMQEAGGVDPPPRDSDESSGEDRGETTEAATVADNHAAFPAVNKPPLRKQRTPSAYNCFIKEEIQRIKARDPGITHKEAFSAASKNVGVLQRTASSPDYSDLPQLVFGLFVHRTIIHSYCSSNHYPSKLHIVSKLSYWFLHCSGLTYLGSRRREADGSAAAARGFQICTLQREGNRLPAT</sequence>